<keyword evidence="1" id="KW-0812">Transmembrane</keyword>
<feature type="transmembrane region" description="Helical" evidence="1">
    <location>
        <begin position="67"/>
        <end position="87"/>
    </location>
</feature>
<protein>
    <recommendedName>
        <fullName evidence="4">DUF2568 domain-containing protein</fullName>
    </recommendedName>
</protein>
<organism evidence="2 3">
    <name type="scientific">Amphibacillus marinus</name>
    <dbReference type="NCBI Taxonomy" id="872970"/>
    <lineage>
        <taxon>Bacteria</taxon>
        <taxon>Bacillati</taxon>
        <taxon>Bacillota</taxon>
        <taxon>Bacilli</taxon>
        <taxon>Bacillales</taxon>
        <taxon>Bacillaceae</taxon>
        <taxon>Amphibacillus</taxon>
    </lineage>
</organism>
<evidence type="ECO:0008006" key="4">
    <source>
        <dbReference type="Google" id="ProtNLM"/>
    </source>
</evidence>
<proteinExistence type="predicted"/>
<dbReference type="EMBL" id="FODJ01000007">
    <property type="protein sequence ID" value="SEO44325.1"/>
    <property type="molecule type" value="Genomic_DNA"/>
</dbReference>
<sequence length="110" mass="12349">MEIVRNLNNGIRFLLEVISVLAIGYWGFHYKEIGYWRIILGISTPLIVILVWSRWGAPMSDHRLDGFAKLALELGVFGFAIVCLSFSQQSKLAIALAIVVVLNTVLVYLL</sequence>
<gene>
    <name evidence="2" type="ORF">SAMN04488134_107155</name>
</gene>
<dbReference type="RefSeq" id="WP_091498069.1">
    <property type="nucleotide sequence ID" value="NZ_FODJ01000007.1"/>
</dbReference>
<reference evidence="2 3" key="1">
    <citation type="submission" date="2016-10" db="EMBL/GenBank/DDBJ databases">
        <authorList>
            <person name="de Groot N.N."/>
        </authorList>
    </citation>
    <scope>NUCLEOTIDE SEQUENCE [LARGE SCALE GENOMIC DNA]</scope>
    <source>
        <strain evidence="2 3">CGMCC 1.10434</strain>
    </source>
</reference>
<dbReference type="Proteomes" id="UP000199300">
    <property type="component" value="Unassembled WGS sequence"/>
</dbReference>
<feature type="transmembrane region" description="Helical" evidence="1">
    <location>
        <begin position="34"/>
        <end position="55"/>
    </location>
</feature>
<dbReference type="OrthoDB" id="4557830at2"/>
<dbReference type="AlphaFoldDB" id="A0A1H8PQX1"/>
<name>A0A1H8PQX1_9BACI</name>
<feature type="transmembrane region" description="Helical" evidence="1">
    <location>
        <begin position="12"/>
        <end position="28"/>
    </location>
</feature>
<evidence type="ECO:0000256" key="1">
    <source>
        <dbReference type="SAM" id="Phobius"/>
    </source>
</evidence>
<keyword evidence="1" id="KW-0472">Membrane</keyword>
<dbReference type="InterPro" id="IPR021214">
    <property type="entry name" value="DUF2568"/>
</dbReference>
<keyword evidence="1" id="KW-1133">Transmembrane helix</keyword>
<evidence type="ECO:0000313" key="2">
    <source>
        <dbReference type="EMBL" id="SEO44325.1"/>
    </source>
</evidence>
<dbReference type="Pfam" id="PF10823">
    <property type="entry name" value="DUF2568"/>
    <property type="match status" value="1"/>
</dbReference>
<accession>A0A1H8PQX1</accession>
<feature type="transmembrane region" description="Helical" evidence="1">
    <location>
        <begin position="93"/>
        <end position="109"/>
    </location>
</feature>
<evidence type="ECO:0000313" key="3">
    <source>
        <dbReference type="Proteomes" id="UP000199300"/>
    </source>
</evidence>
<keyword evidence="3" id="KW-1185">Reference proteome</keyword>